<protein>
    <submittedName>
        <fullName evidence="2">GIY-YIG nuclease family protein</fullName>
    </submittedName>
</protein>
<dbReference type="Pfam" id="PF10544">
    <property type="entry name" value="T5orf172"/>
    <property type="match status" value="1"/>
</dbReference>
<reference evidence="2 3" key="1">
    <citation type="submission" date="2024-09" db="EMBL/GenBank/DDBJ databases">
        <authorList>
            <person name="Sun Q."/>
            <person name="Mori K."/>
        </authorList>
    </citation>
    <scope>NUCLEOTIDE SEQUENCE [LARGE SCALE GENOMIC DNA]</scope>
    <source>
        <strain evidence="2 3">JCM 3028</strain>
    </source>
</reference>
<accession>A0ABV5THR2</accession>
<organism evidence="2 3">
    <name type="scientific">Streptosporangium vulgare</name>
    <dbReference type="NCBI Taxonomy" id="46190"/>
    <lineage>
        <taxon>Bacteria</taxon>
        <taxon>Bacillati</taxon>
        <taxon>Actinomycetota</taxon>
        <taxon>Actinomycetes</taxon>
        <taxon>Streptosporangiales</taxon>
        <taxon>Streptosporangiaceae</taxon>
        <taxon>Streptosporangium</taxon>
    </lineage>
</organism>
<dbReference type="SMART" id="SM00974">
    <property type="entry name" value="T5orf172"/>
    <property type="match status" value="1"/>
</dbReference>
<evidence type="ECO:0000313" key="2">
    <source>
        <dbReference type="EMBL" id="MFB9677635.1"/>
    </source>
</evidence>
<evidence type="ECO:0000259" key="1">
    <source>
        <dbReference type="SMART" id="SM00974"/>
    </source>
</evidence>
<keyword evidence="3" id="KW-1185">Reference proteome</keyword>
<dbReference type="RefSeq" id="WP_386158286.1">
    <property type="nucleotide sequence ID" value="NZ_JBHMBS010000008.1"/>
</dbReference>
<dbReference type="Proteomes" id="UP001589610">
    <property type="component" value="Unassembled WGS sequence"/>
</dbReference>
<proteinExistence type="predicted"/>
<evidence type="ECO:0000313" key="3">
    <source>
        <dbReference type="Proteomes" id="UP001589610"/>
    </source>
</evidence>
<comment type="caution">
    <text evidence="2">The sequence shown here is derived from an EMBL/GenBank/DDBJ whole genome shotgun (WGS) entry which is preliminary data.</text>
</comment>
<dbReference type="InterPro" id="IPR018306">
    <property type="entry name" value="Phage_T5_Orf172_DNA-bd"/>
</dbReference>
<name>A0ABV5THR2_9ACTN</name>
<sequence length="317" mass="35462">MPTHTVGFVYVLSNEAMPGIVKVGMTTKLAEDRARQLHATGVPLPFDVEFRALTSRPHEVEKRVHKFLESFRVSPNREFFRVSPDIAIGAVRNALLEAAGIDGWDANEPYYVRSGDRIALTASAGDIFVVLALPHLMAPKVEPVDFWQAHSDSDLLELMGTRNMEIVAGFSDDDPEGIVDPVPYLDRDRKMPNGVVNGRERLVPGDRLLWLTPLADSQFCKIALFEMRDHCQVVSRTWNGKIDPDGYPLLLNVPTYKVLPPGMVRTIQLVMRMSPPRSWAPRPRVSTGEKLDYTVGNTKDSAYWLTQLTQPRSAGRG</sequence>
<dbReference type="EMBL" id="JBHMBS010000008">
    <property type="protein sequence ID" value="MFB9677635.1"/>
    <property type="molecule type" value="Genomic_DNA"/>
</dbReference>
<feature type="domain" description="Bacteriophage T5 Orf172 DNA-binding" evidence="1">
    <location>
        <begin position="15"/>
        <end position="94"/>
    </location>
</feature>
<gene>
    <name evidence="2" type="ORF">ACFFRH_19315</name>
</gene>